<accession>A0A941GRG9</accession>
<feature type="domain" description="Double-GTPase 1" evidence="1">
    <location>
        <begin position="15"/>
        <end position="164"/>
    </location>
</feature>
<name>A0A941GRG9_9CHRO</name>
<proteinExistence type="predicted"/>
<evidence type="ECO:0000313" key="3">
    <source>
        <dbReference type="Proteomes" id="UP000767446"/>
    </source>
</evidence>
<comment type="caution">
    <text evidence="2">The sequence shown here is derived from an EMBL/GenBank/DDBJ whole genome shotgun (WGS) entry which is preliminary data.</text>
</comment>
<organism evidence="2 3">
    <name type="scientific">Gomphosphaeria aponina SAG 52.96 = DSM 107014</name>
    <dbReference type="NCBI Taxonomy" id="1521640"/>
    <lineage>
        <taxon>Bacteria</taxon>
        <taxon>Bacillati</taxon>
        <taxon>Cyanobacteriota</taxon>
        <taxon>Cyanophyceae</taxon>
        <taxon>Oscillatoriophycideae</taxon>
        <taxon>Chroococcales</taxon>
        <taxon>Gomphosphaeriaceae</taxon>
        <taxon>Gomphosphaeria</taxon>
    </lineage>
</organism>
<evidence type="ECO:0000259" key="1">
    <source>
        <dbReference type="Pfam" id="PF19975"/>
    </source>
</evidence>
<evidence type="ECO:0000313" key="2">
    <source>
        <dbReference type="EMBL" id="MBR8826667.1"/>
    </source>
</evidence>
<dbReference type="Pfam" id="PF19975">
    <property type="entry name" value="DO-GTPase1"/>
    <property type="match status" value="1"/>
</dbReference>
<dbReference type="SUPFAM" id="SSF52540">
    <property type="entry name" value="P-loop containing nucleoside triphosphate hydrolases"/>
    <property type="match status" value="1"/>
</dbReference>
<dbReference type="EMBL" id="JADQBC010000008">
    <property type="protein sequence ID" value="MBR8826667.1"/>
    <property type="molecule type" value="Genomic_DNA"/>
</dbReference>
<dbReference type="AlphaFoldDB" id="A0A941GRG9"/>
<dbReference type="InterPro" id="IPR045530">
    <property type="entry name" value="DO-GTPase1"/>
</dbReference>
<dbReference type="InterPro" id="IPR027417">
    <property type="entry name" value="P-loop_NTPase"/>
</dbReference>
<sequence>MAETVDLRGSGDIRIIGGRGSGKTTFMAALAYWPNSKPNSPIESVQPFDSETQILCEMARNLLENGQPLPPTRQPRLYSLIITLKPGWSNPIIKITGKNLRLEVSCQDYAGELLTLLRNRLDEQIVMTYLDDCAAATGILLLVDGSSHKLDQEYSQALENMKRELDYRFSSNNRNKREYRLAWVFSKAEQGGVWSHRNNIENFAGLKFPKTKKVLSQWRKDWNCQTASFFCSAFGFMGNNRPNVKVINRGQEGVSAVIEQARYWQPVGLIEPIYWLHTGRGDARLRAI</sequence>
<protein>
    <recommendedName>
        <fullName evidence="1">Double-GTPase 1 domain-containing protein</fullName>
    </recommendedName>
</protein>
<gene>
    <name evidence="2" type="ORF">DSM107014_01970</name>
</gene>
<dbReference type="Proteomes" id="UP000767446">
    <property type="component" value="Unassembled WGS sequence"/>
</dbReference>
<reference evidence="2" key="1">
    <citation type="submission" date="2021-02" db="EMBL/GenBank/DDBJ databases">
        <title>Metagenome analyses of Stigonema ocellatum DSM 106950, Chlorogloea purpurea SAG 13.99 and Gomphosphaeria aponina DSM 107014.</title>
        <authorList>
            <person name="Marter P."/>
            <person name="Huang S."/>
        </authorList>
    </citation>
    <scope>NUCLEOTIDE SEQUENCE</scope>
    <source>
        <strain evidence="2">JP213</strain>
    </source>
</reference>